<dbReference type="Pfam" id="PF00725">
    <property type="entry name" value="3HCDH"/>
    <property type="match status" value="1"/>
</dbReference>
<dbReference type="PIRSF" id="PIRSF000105">
    <property type="entry name" value="HCDH"/>
    <property type="match status" value="1"/>
</dbReference>
<dbReference type="Pfam" id="PF02737">
    <property type="entry name" value="3HCDH_N"/>
    <property type="match status" value="1"/>
</dbReference>
<dbReference type="EC" id="1.1.1.45" evidence="8"/>
<comment type="subunit">
    <text evidence="3">Homodimer.</text>
</comment>
<accession>E3QY27</accession>
<dbReference type="OrthoDB" id="2021159at2759"/>
<evidence type="ECO:0000256" key="11">
    <source>
        <dbReference type="SAM" id="Phobius"/>
    </source>
</evidence>
<keyword evidence="6" id="KW-0560">Oxidoreductase</keyword>
<dbReference type="Gene3D" id="1.10.1040.10">
    <property type="entry name" value="N-(1-d-carboxylethyl)-l-norvaline Dehydrogenase, domain 2"/>
    <property type="match status" value="1"/>
</dbReference>
<dbReference type="EMBL" id="GG697399">
    <property type="protein sequence ID" value="EFQ35765.1"/>
    <property type="molecule type" value="Genomic_DNA"/>
</dbReference>
<dbReference type="PANTHER" id="PTHR48075:SF1">
    <property type="entry name" value="LAMBDA-CRYSTALLIN HOMOLOG"/>
    <property type="match status" value="1"/>
</dbReference>
<dbReference type="SUPFAM" id="SSF48179">
    <property type="entry name" value="6-phosphogluconate dehydrogenase C-terminal domain-like"/>
    <property type="match status" value="1"/>
</dbReference>
<feature type="transmembrane region" description="Helical" evidence="11">
    <location>
        <begin position="9"/>
        <end position="28"/>
    </location>
</feature>
<feature type="domain" description="3-hydroxyacyl-CoA dehydrogenase NAD binding" evidence="13">
    <location>
        <begin position="8"/>
        <end position="187"/>
    </location>
</feature>
<dbReference type="SUPFAM" id="SSF51735">
    <property type="entry name" value="NAD(P)-binding Rossmann-fold domains"/>
    <property type="match status" value="1"/>
</dbReference>
<dbReference type="InterPro" id="IPR006108">
    <property type="entry name" value="3HC_DH_C"/>
</dbReference>
<keyword evidence="11" id="KW-0812">Transmembrane</keyword>
<evidence type="ECO:0000256" key="4">
    <source>
        <dbReference type="ARBA" id="ARBA00022490"/>
    </source>
</evidence>
<dbReference type="HOGENOM" id="CLU_009834_0_1_1"/>
<reference evidence="15" key="1">
    <citation type="journal article" date="2012" name="Nat. Genet.">
        <title>Lifestyle transitions in plant pathogenic Colletotrichum fungi deciphered by genome and transcriptome analyses.</title>
        <authorList>
            <person name="O'Connell R.J."/>
            <person name="Thon M.R."/>
            <person name="Hacquard S."/>
            <person name="Amyotte S.G."/>
            <person name="Kleemann J."/>
            <person name="Torres M.F."/>
            <person name="Damm U."/>
            <person name="Buiate E.A."/>
            <person name="Epstein L."/>
            <person name="Alkan N."/>
            <person name="Altmueller J."/>
            <person name="Alvarado-Balderrama L."/>
            <person name="Bauser C.A."/>
            <person name="Becker C."/>
            <person name="Birren B.W."/>
            <person name="Chen Z."/>
            <person name="Choi J."/>
            <person name="Crouch J.A."/>
            <person name="Duvick J.P."/>
            <person name="Farman M.A."/>
            <person name="Gan P."/>
            <person name="Heiman D."/>
            <person name="Henrissat B."/>
            <person name="Howard R.J."/>
            <person name="Kabbage M."/>
            <person name="Koch C."/>
            <person name="Kracher B."/>
            <person name="Kubo Y."/>
            <person name="Law A.D."/>
            <person name="Lebrun M.-H."/>
            <person name="Lee Y.-H."/>
            <person name="Miyara I."/>
            <person name="Moore N."/>
            <person name="Neumann U."/>
            <person name="Nordstroem K."/>
            <person name="Panaccione D.G."/>
            <person name="Panstruga R."/>
            <person name="Place M."/>
            <person name="Proctor R.H."/>
            <person name="Prusky D."/>
            <person name="Rech G."/>
            <person name="Reinhardt R."/>
            <person name="Rollins J.A."/>
            <person name="Rounsley S."/>
            <person name="Schardl C.L."/>
            <person name="Schwartz D.C."/>
            <person name="Shenoy N."/>
            <person name="Shirasu K."/>
            <person name="Sikhakolli U.R."/>
            <person name="Stueber K."/>
            <person name="Sukno S.A."/>
            <person name="Sweigard J.A."/>
            <person name="Takano Y."/>
            <person name="Takahara H."/>
            <person name="Trail F."/>
            <person name="van der Does H.C."/>
            <person name="Voll L.M."/>
            <person name="Will I."/>
            <person name="Young S."/>
            <person name="Zeng Q."/>
            <person name="Zhang J."/>
            <person name="Zhou S."/>
            <person name="Dickman M.B."/>
            <person name="Schulze-Lefert P."/>
            <person name="Ver Loren van Themaat E."/>
            <person name="Ma L.-J."/>
            <person name="Vaillancourt L.J."/>
        </authorList>
    </citation>
    <scope>NUCLEOTIDE SEQUENCE [LARGE SCALE GENOMIC DNA]</scope>
    <source>
        <strain evidence="15">M1.001 / M2 / FGSC 10212</strain>
    </source>
</reference>
<dbReference type="Proteomes" id="UP000008782">
    <property type="component" value="Unassembled WGS sequence"/>
</dbReference>
<dbReference type="Gene3D" id="3.40.50.720">
    <property type="entry name" value="NAD(P)-binding Rossmann-like Domain"/>
    <property type="match status" value="1"/>
</dbReference>
<keyword evidence="7" id="KW-0520">NAD</keyword>
<organism evidence="15">
    <name type="scientific">Colletotrichum graminicola (strain M1.001 / M2 / FGSC 10212)</name>
    <name type="common">Maize anthracnose fungus</name>
    <name type="synonym">Glomerella graminicola</name>
    <dbReference type="NCBI Taxonomy" id="645133"/>
    <lineage>
        <taxon>Eukaryota</taxon>
        <taxon>Fungi</taxon>
        <taxon>Dikarya</taxon>
        <taxon>Ascomycota</taxon>
        <taxon>Pezizomycotina</taxon>
        <taxon>Sordariomycetes</taxon>
        <taxon>Hypocreomycetidae</taxon>
        <taxon>Glomerellales</taxon>
        <taxon>Glomerellaceae</taxon>
        <taxon>Colletotrichum</taxon>
        <taxon>Colletotrichum graminicola species complex</taxon>
    </lineage>
</organism>
<sequence length="324" mass="36020">MSERPTEQVALIGLGAIGISFAALYLRYTEYSVSVYDTRPDLEAHISTVLPGYVDSDDSSLGISHLRESRRLKICTTLEEACHSATIVQEQGPESLSFKRSIWPKIESASPINAHFWSSTSGIAASLQNQDMIDKARLLVVHPFNPPHILPLLEIVPSPTTSPKEVDFAKRFFAELGSGHRPVVIRKELPGFVGNRLAFALLREAFSLVQQDVVSAQDLDTIMEASLGPRWAVQGVFKSYNQGGGVAGIESFLNNLSGTIQDIWDSSKPVRFAEKSREPSQRHDDGDWEKKVVEQTVEAYGMPTPEQFQERDVKLRKVLEAQKK</sequence>
<evidence type="ECO:0000256" key="5">
    <source>
        <dbReference type="ARBA" id="ARBA00022553"/>
    </source>
</evidence>
<evidence type="ECO:0000256" key="6">
    <source>
        <dbReference type="ARBA" id="ARBA00023002"/>
    </source>
</evidence>
<evidence type="ECO:0000256" key="3">
    <source>
        <dbReference type="ARBA" id="ARBA00011738"/>
    </source>
</evidence>
<evidence type="ECO:0000259" key="12">
    <source>
        <dbReference type="Pfam" id="PF00725"/>
    </source>
</evidence>
<dbReference type="eggNOG" id="KOG2305">
    <property type="taxonomic scope" value="Eukaryota"/>
</dbReference>
<keyword evidence="4" id="KW-0963">Cytoplasm</keyword>
<evidence type="ECO:0000256" key="10">
    <source>
        <dbReference type="PIRSR" id="PIRSR000105-1"/>
    </source>
</evidence>
<dbReference type="GeneID" id="24416285"/>
<evidence type="ECO:0000259" key="13">
    <source>
        <dbReference type="Pfam" id="PF02737"/>
    </source>
</evidence>
<dbReference type="STRING" id="645133.E3QY27"/>
<comment type="subcellular location">
    <subcellularLocation>
        <location evidence="1">Cytoplasm</location>
    </subcellularLocation>
</comment>
<dbReference type="InterPro" id="IPR036291">
    <property type="entry name" value="NAD(P)-bd_dom_sf"/>
</dbReference>
<name>E3QY27_COLGM</name>
<protein>
    <recommendedName>
        <fullName evidence="9">L-gulonate 3-dehydrogenase</fullName>
        <ecNumber evidence="8">1.1.1.45</ecNumber>
    </recommendedName>
    <alternativeName>
        <fullName evidence="9">L-gulonate 3-dehydrogenase</fullName>
    </alternativeName>
</protein>
<feature type="site" description="Important for catalytic activity" evidence="10">
    <location>
        <position position="142"/>
    </location>
</feature>
<dbReference type="RefSeq" id="XP_008099785.1">
    <property type="nucleotide sequence ID" value="XM_008101594.1"/>
</dbReference>
<keyword evidence="15" id="KW-1185">Reference proteome</keyword>
<dbReference type="VEuPathDB" id="FungiDB:GLRG_10920"/>
<comment type="similarity">
    <text evidence="2">Belongs to the 3-hydroxyacyl-CoA dehydrogenase family.</text>
</comment>
<dbReference type="GO" id="GO:0050104">
    <property type="term" value="F:L-gulonate 3-dehydrogenase activity"/>
    <property type="evidence" value="ECO:0007669"/>
    <property type="project" value="UniProtKB-EC"/>
</dbReference>
<feature type="domain" description="3-hydroxyacyl-CoA dehydrogenase C-terminal" evidence="12">
    <location>
        <begin position="191"/>
        <end position="252"/>
    </location>
</feature>
<evidence type="ECO:0000256" key="7">
    <source>
        <dbReference type="ARBA" id="ARBA00023027"/>
    </source>
</evidence>
<proteinExistence type="inferred from homology"/>
<keyword evidence="5" id="KW-0597">Phosphoprotein</keyword>
<evidence type="ECO:0000313" key="14">
    <source>
        <dbReference type="EMBL" id="EFQ35765.1"/>
    </source>
</evidence>
<evidence type="ECO:0000256" key="1">
    <source>
        <dbReference type="ARBA" id="ARBA00004496"/>
    </source>
</evidence>
<keyword evidence="11" id="KW-0472">Membrane</keyword>
<dbReference type="InterPro" id="IPR013328">
    <property type="entry name" value="6PGD_dom2"/>
</dbReference>
<evidence type="ECO:0000256" key="9">
    <source>
        <dbReference type="ARBA" id="ARBA00042709"/>
    </source>
</evidence>
<dbReference type="PANTHER" id="PTHR48075">
    <property type="entry name" value="3-HYDROXYACYL-COA DEHYDROGENASE FAMILY PROTEIN"/>
    <property type="match status" value="1"/>
</dbReference>
<dbReference type="InterPro" id="IPR022694">
    <property type="entry name" value="3-OHacyl-CoA_DH"/>
</dbReference>
<keyword evidence="11" id="KW-1133">Transmembrane helix</keyword>
<dbReference type="InterPro" id="IPR008927">
    <property type="entry name" value="6-PGluconate_DH-like_C_sf"/>
</dbReference>
<dbReference type="GO" id="GO:0005737">
    <property type="term" value="C:cytoplasm"/>
    <property type="evidence" value="ECO:0007669"/>
    <property type="project" value="UniProtKB-SubCell"/>
</dbReference>
<gene>
    <name evidence="14" type="ORF">GLRG_10920</name>
</gene>
<evidence type="ECO:0000256" key="8">
    <source>
        <dbReference type="ARBA" id="ARBA00038962"/>
    </source>
</evidence>
<dbReference type="InterPro" id="IPR006176">
    <property type="entry name" value="3-OHacyl-CoA_DH_NAD-bd"/>
</dbReference>
<evidence type="ECO:0000256" key="2">
    <source>
        <dbReference type="ARBA" id="ARBA00009463"/>
    </source>
</evidence>
<dbReference type="GO" id="GO:0006631">
    <property type="term" value="P:fatty acid metabolic process"/>
    <property type="evidence" value="ECO:0007669"/>
    <property type="project" value="InterPro"/>
</dbReference>
<evidence type="ECO:0000313" key="15">
    <source>
        <dbReference type="Proteomes" id="UP000008782"/>
    </source>
</evidence>
<dbReference type="AlphaFoldDB" id="E3QY27"/>
<dbReference type="GO" id="GO:0070403">
    <property type="term" value="F:NAD+ binding"/>
    <property type="evidence" value="ECO:0007669"/>
    <property type="project" value="InterPro"/>
</dbReference>